<dbReference type="EMBL" id="CP101118">
    <property type="protein sequence ID" value="WZF87161.1"/>
    <property type="molecule type" value="Genomic_DNA"/>
</dbReference>
<evidence type="ECO:0000256" key="2">
    <source>
        <dbReference type="ARBA" id="ARBA00007613"/>
    </source>
</evidence>
<protein>
    <submittedName>
        <fullName evidence="7">TolC family protein</fullName>
    </submittedName>
</protein>
<dbReference type="PROSITE" id="PS00136">
    <property type="entry name" value="SUBTILASE_ASP"/>
    <property type="match status" value="1"/>
</dbReference>
<keyword evidence="8" id="KW-1185">Reference proteome</keyword>
<keyword evidence="3" id="KW-1134">Transmembrane beta strand</keyword>
<evidence type="ECO:0000256" key="6">
    <source>
        <dbReference type="SAM" id="MobiDB-lite"/>
    </source>
</evidence>
<evidence type="ECO:0000256" key="5">
    <source>
        <dbReference type="ARBA" id="ARBA00023237"/>
    </source>
</evidence>
<keyword evidence="5" id="KW-0998">Cell outer membrane</keyword>
<dbReference type="PANTHER" id="PTHR30203:SF24">
    <property type="entry name" value="BLR4935 PROTEIN"/>
    <property type="match status" value="1"/>
</dbReference>
<dbReference type="InterPro" id="IPR003423">
    <property type="entry name" value="OMP_efflux"/>
</dbReference>
<dbReference type="InterPro" id="IPR023827">
    <property type="entry name" value="Peptidase_S8_Asp-AS"/>
</dbReference>
<evidence type="ECO:0000256" key="1">
    <source>
        <dbReference type="ARBA" id="ARBA00004442"/>
    </source>
</evidence>
<comment type="subcellular location">
    <subcellularLocation>
        <location evidence="1">Cell outer membrane</location>
    </subcellularLocation>
</comment>
<keyword evidence="3" id="KW-0812">Transmembrane</keyword>
<evidence type="ECO:0000256" key="4">
    <source>
        <dbReference type="ARBA" id="ARBA00022801"/>
    </source>
</evidence>
<proteinExistence type="inferred from homology"/>
<dbReference type="RefSeq" id="WP_341580882.1">
    <property type="nucleotide sequence ID" value="NZ_CP101118.1"/>
</dbReference>
<dbReference type="Gene3D" id="1.20.1600.10">
    <property type="entry name" value="Outer membrane efflux proteins (OEP)"/>
    <property type="match status" value="1"/>
</dbReference>
<feature type="compositionally biased region" description="Polar residues" evidence="6">
    <location>
        <begin position="426"/>
        <end position="441"/>
    </location>
</feature>
<dbReference type="InterPro" id="IPR010131">
    <property type="entry name" value="MdtP/NodT-like"/>
</dbReference>
<dbReference type="Proteomes" id="UP001475781">
    <property type="component" value="Chromosome"/>
</dbReference>
<dbReference type="PANTHER" id="PTHR30203">
    <property type="entry name" value="OUTER MEMBRANE CATION EFFLUX PROTEIN"/>
    <property type="match status" value="1"/>
</dbReference>
<keyword evidence="4" id="KW-0378">Hydrolase</keyword>
<feature type="region of interest" description="Disordered" evidence="6">
    <location>
        <begin position="217"/>
        <end position="236"/>
    </location>
</feature>
<feature type="region of interest" description="Disordered" evidence="6">
    <location>
        <begin position="426"/>
        <end position="448"/>
    </location>
</feature>
<dbReference type="SUPFAM" id="SSF56954">
    <property type="entry name" value="Outer membrane efflux proteins (OEP)"/>
    <property type="match status" value="1"/>
</dbReference>
<comment type="similarity">
    <text evidence="2">Belongs to the outer membrane factor (OMF) (TC 1.B.17) family.</text>
</comment>
<evidence type="ECO:0000313" key="8">
    <source>
        <dbReference type="Proteomes" id="UP001475781"/>
    </source>
</evidence>
<gene>
    <name evidence="7" type="ORF">NLK58_12410</name>
</gene>
<organism evidence="7 8">
    <name type="scientific">Marinobacter metalliresistant</name>
    <dbReference type="NCBI Taxonomy" id="2961995"/>
    <lineage>
        <taxon>Bacteria</taxon>
        <taxon>Pseudomonadati</taxon>
        <taxon>Pseudomonadota</taxon>
        <taxon>Gammaproteobacteria</taxon>
        <taxon>Pseudomonadales</taxon>
        <taxon>Marinobacteraceae</taxon>
        <taxon>Marinobacter</taxon>
    </lineage>
</organism>
<keyword evidence="3" id="KW-0472">Membrane</keyword>
<evidence type="ECO:0000256" key="3">
    <source>
        <dbReference type="ARBA" id="ARBA00022452"/>
    </source>
</evidence>
<accession>A0ABZ2VXG2</accession>
<name>A0ABZ2VXG2_9GAMM</name>
<evidence type="ECO:0000313" key="7">
    <source>
        <dbReference type="EMBL" id="WZF87161.1"/>
    </source>
</evidence>
<feature type="compositionally biased region" description="Pro residues" evidence="6">
    <location>
        <begin position="223"/>
        <end position="236"/>
    </location>
</feature>
<sequence length="448" mass="49427">MRNRIGGLMAMVVLIVPLKGIAAPSLQQNNQSLQDVKALTAEQLVVAVLTRNPGLQGLTAAAKAANYRIEPAGALDDPMLTYAGAPKTVGGPRGFQERVELSQSLPWPGKLGLREDAARARAEGAKQSLADGRLALMAAAKSLFAEWAYIHRTLQIKHAHRDLLAELRRVAETRYAAGRARQQDVLQADVEAALIDTGIVTHQRRQREVQAMINGLLNRPPQSRLPPPAPLPTPAEPPSLLALQKAALEEHPELRRIQARIDEARARHGLAEKDYFPDFKLSAGYNSLWDDADKRWTVGLSINLPFDLSGKRSATRNATLTDVMRYRWQLTDREAQLLAQLEQGRAQVQETRDIMAINRQRLLPLAEESLNAAVADYRAGQGSFLAVIDAERQQLRTEDNLARTHADYLRALATLEQTAGRLLANDSSHSTQINQAPTDTVGQRLEQE</sequence>
<reference evidence="7 8" key="1">
    <citation type="submission" date="2022-07" db="EMBL/GenBank/DDBJ databases">
        <title>A copper resistant bacterium isolated from sediment samples of deep sea hydrothermal areas.</title>
        <authorList>
            <person name="Zeng X."/>
        </authorList>
    </citation>
    <scope>NUCLEOTIDE SEQUENCE [LARGE SCALE GENOMIC DNA]</scope>
    <source>
        <strain evidence="8">CuT 6</strain>
    </source>
</reference>
<dbReference type="Pfam" id="PF02321">
    <property type="entry name" value="OEP"/>
    <property type="match status" value="1"/>
</dbReference>